<evidence type="ECO:0000256" key="5">
    <source>
        <dbReference type="ARBA" id="ARBA00023136"/>
    </source>
</evidence>
<dbReference type="PANTHER" id="PTHR23513">
    <property type="entry name" value="INTEGRAL MEMBRANE EFFLUX PROTEIN-RELATED"/>
    <property type="match status" value="1"/>
</dbReference>
<evidence type="ECO:0000259" key="7">
    <source>
        <dbReference type="PROSITE" id="PS50850"/>
    </source>
</evidence>
<evidence type="ECO:0000256" key="2">
    <source>
        <dbReference type="ARBA" id="ARBA00022475"/>
    </source>
</evidence>
<reference evidence="8" key="1">
    <citation type="submission" date="2020-05" db="EMBL/GenBank/DDBJ databases">
        <authorList>
            <person name="Chiriac C."/>
            <person name="Salcher M."/>
            <person name="Ghai R."/>
            <person name="Kavagutti S V."/>
        </authorList>
    </citation>
    <scope>NUCLEOTIDE SEQUENCE</scope>
</reference>
<dbReference type="InterPro" id="IPR020846">
    <property type="entry name" value="MFS_dom"/>
</dbReference>
<dbReference type="AlphaFoldDB" id="A0A6J6V101"/>
<evidence type="ECO:0000256" key="3">
    <source>
        <dbReference type="ARBA" id="ARBA00022692"/>
    </source>
</evidence>
<protein>
    <submittedName>
        <fullName evidence="8">Unannotated protein</fullName>
    </submittedName>
</protein>
<dbReference type="PANTHER" id="PTHR23513:SF6">
    <property type="entry name" value="MAJOR FACILITATOR SUPERFAMILY ASSOCIATED DOMAIN-CONTAINING PROTEIN"/>
    <property type="match status" value="1"/>
</dbReference>
<dbReference type="EMBL" id="CAEZZM010000089">
    <property type="protein sequence ID" value="CAB4765254.1"/>
    <property type="molecule type" value="Genomic_DNA"/>
</dbReference>
<accession>A0A6J6V101</accession>
<feature type="transmembrane region" description="Helical" evidence="6">
    <location>
        <begin position="6"/>
        <end position="24"/>
    </location>
</feature>
<dbReference type="GO" id="GO:0005886">
    <property type="term" value="C:plasma membrane"/>
    <property type="evidence" value="ECO:0007669"/>
    <property type="project" value="UniProtKB-SubCell"/>
</dbReference>
<keyword evidence="5 6" id="KW-0472">Membrane</keyword>
<keyword evidence="2" id="KW-1003">Cell membrane</keyword>
<name>A0A6J6V101_9ZZZZ</name>
<evidence type="ECO:0000313" key="8">
    <source>
        <dbReference type="EMBL" id="CAB4765254.1"/>
    </source>
</evidence>
<feature type="transmembrane region" description="Helical" evidence="6">
    <location>
        <begin position="71"/>
        <end position="92"/>
    </location>
</feature>
<keyword evidence="4 6" id="KW-1133">Transmembrane helix</keyword>
<keyword evidence="3 6" id="KW-0812">Transmembrane</keyword>
<proteinExistence type="predicted"/>
<dbReference type="InterPro" id="IPR036259">
    <property type="entry name" value="MFS_trans_sf"/>
</dbReference>
<evidence type="ECO:0000256" key="4">
    <source>
        <dbReference type="ARBA" id="ARBA00022989"/>
    </source>
</evidence>
<feature type="transmembrane region" description="Helical" evidence="6">
    <location>
        <begin position="44"/>
        <end position="65"/>
    </location>
</feature>
<feature type="domain" description="Major facilitator superfamily (MFS) profile" evidence="7">
    <location>
        <begin position="1"/>
        <end position="111"/>
    </location>
</feature>
<dbReference type="Gene3D" id="1.20.1250.20">
    <property type="entry name" value="MFS general substrate transporter like domains"/>
    <property type="match status" value="1"/>
</dbReference>
<dbReference type="GO" id="GO:0022857">
    <property type="term" value="F:transmembrane transporter activity"/>
    <property type="evidence" value="ECO:0007669"/>
    <property type="project" value="InterPro"/>
</dbReference>
<evidence type="ECO:0000256" key="1">
    <source>
        <dbReference type="ARBA" id="ARBA00004651"/>
    </source>
</evidence>
<evidence type="ECO:0000256" key="6">
    <source>
        <dbReference type="SAM" id="Phobius"/>
    </source>
</evidence>
<comment type="subcellular location">
    <subcellularLocation>
        <location evidence="1">Cell membrane</location>
        <topology evidence="1">Multi-pass membrane protein</topology>
    </subcellularLocation>
</comment>
<dbReference type="PROSITE" id="PS50850">
    <property type="entry name" value="MFS"/>
    <property type="match status" value="1"/>
</dbReference>
<gene>
    <name evidence="8" type="ORF">UFOPK2872_00791</name>
</gene>
<dbReference type="SUPFAM" id="SSF103473">
    <property type="entry name" value="MFS general substrate transporter"/>
    <property type="match status" value="1"/>
</dbReference>
<sequence>MPNVWVIAVAVSIMGIAGTTWNVVTVSLRQRIIPAELFGRVNSVYRFLGTGSIALGAIAGGQIAYRFGIRAPYLASVIVGLSSLAIGGPRLYKEVQRYIAPEETPAPPSIT</sequence>
<organism evidence="8">
    <name type="scientific">freshwater metagenome</name>
    <dbReference type="NCBI Taxonomy" id="449393"/>
    <lineage>
        <taxon>unclassified sequences</taxon>
        <taxon>metagenomes</taxon>
        <taxon>ecological metagenomes</taxon>
    </lineage>
</organism>